<organism evidence="2 3">
    <name type="scientific">Uncinocarpus reesii (strain UAMH 1704)</name>
    <dbReference type="NCBI Taxonomy" id="336963"/>
    <lineage>
        <taxon>Eukaryota</taxon>
        <taxon>Fungi</taxon>
        <taxon>Dikarya</taxon>
        <taxon>Ascomycota</taxon>
        <taxon>Pezizomycotina</taxon>
        <taxon>Eurotiomycetes</taxon>
        <taxon>Eurotiomycetidae</taxon>
        <taxon>Onygenales</taxon>
        <taxon>Onygenaceae</taxon>
        <taxon>Uncinocarpus</taxon>
    </lineage>
</organism>
<evidence type="ECO:0000256" key="1">
    <source>
        <dbReference type="SAM" id="MobiDB-lite"/>
    </source>
</evidence>
<dbReference type="Proteomes" id="UP000002058">
    <property type="component" value="Unassembled WGS sequence"/>
</dbReference>
<evidence type="ECO:0008006" key="4">
    <source>
        <dbReference type="Google" id="ProtNLM"/>
    </source>
</evidence>
<dbReference type="GO" id="GO:0008757">
    <property type="term" value="F:S-adenosylmethionine-dependent methyltransferase activity"/>
    <property type="evidence" value="ECO:0007669"/>
    <property type="project" value="UniProtKB-ARBA"/>
</dbReference>
<evidence type="ECO:0000313" key="2">
    <source>
        <dbReference type="EMBL" id="EEP76815.1"/>
    </source>
</evidence>
<dbReference type="InParanoid" id="C4JJ57"/>
<dbReference type="PANTHER" id="PTHR14614:SF109">
    <property type="entry name" value="RIBOSOMAL LYSINE N-METHYLTRANSFERASE 5"/>
    <property type="match status" value="1"/>
</dbReference>
<accession>C4JJ57</accession>
<dbReference type="InterPro" id="IPR029063">
    <property type="entry name" value="SAM-dependent_MTases_sf"/>
</dbReference>
<dbReference type="VEuPathDB" id="FungiDB:UREG_01664"/>
<dbReference type="GO" id="GO:0005829">
    <property type="term" value="C:cytosol"/>
    <property type="evidence" value="ECO:0007669"/>
    <property type="project" value="TreeGrafter"/>
</dbReference>
<proteinExistence type="predicted"/>
<keyword evidence="3" id="KW-1185">Reference proteome</keyword>
<dbReference type="eggNOG" id="KOG1018">
    <property type="taxonomic scope" value="Eukaryota"/>
</dbReference>
<dbReference type="EMBL" id="CH476615">
    <property type="protein sequence ID" value="EEP76815.1"/>
    <property type="molecule type" value="Genomic_DNA"/>
</dbReference>
<dbReference type="SUPFAM" id="SSF53335">
    <property type="entry name" value="S-adenosyl-L-methionine-dependent methyltransferases"/>
    <property type="match status" value="1"/>
</dbReference>
<dbReference type="GeneID" id="8438713"/>
<feature type="compositionally biased region" description="Basic residues" evidence="1">
    <location>
        <begin position="113"/>
        <end position="131"/>
    </location>
</feature>
<name>C4JJ57_UNCRE</name>
<sequence>MQFSHFLAAVGHEVDDAEEGNALLQASGRDYRGRPETVLWKITPLFAQWLCSGTNILWESSLLHQHSTAIELGCGVAGVLALSLAPSIGQYIATDQEYVRKLFHENIEQNQHAIHHKDRTTRHRQQKSRRKPAAETPSQSRSRSRHHARSAESSQSPAGAERKIRFVPLDWETDALSGPISTVEDGFDVLLACDCVYNDALIAPFVQTCADIARQRPSLAAYMAASETGMRPTLCIVAQQLRAHEVFEGWLRESLAEFAVWRVKDEVLGQGLRTGSGYVVHVLVLRD</sequence>
<dbReference type="HOGENOM" id="CLU_051532_1_1_1"/>
<dbReference type="AlphaFoldDB" id="C4JJ57"/>
<reference evidence="3" key="1">
    <citation type="journal article" date="2009" name="Genome Res.">
        <title>Comparative genomic analyses of the human fungal pathogens Coccidioides and their relatives.</title>
        <authorList>
            <person name="Sharpton T.J."/>
            <person name="Stajich J.E."/>
            <person name="Rounsley S.D."/>
            <person name="Gardner M.J."/>
            <person name="Wortman J.R."/>
            <person name="Jordar V.S."/>
            <person name="Maiti R."/>
            <person name="Kodira C.D."/>
            <person name="Neafsey D.E."/>
            <person name="Zeng Q."/>
            <person name="Hung C.-Y."/>
            <person name="McMahan C."/>
            <person name="Muszewska A."/>
            <person name="Grynberg M."/>
            <person name="Mandel M.A."/>
            <person name="Kellner E.M."/>
            <person name="Barker B.M."/>
            <person name="Galgiani J.N."/>
            <person name="Orbach M.J."/>
            <person name="Kirkland T.N."/>
            <person name="Cole G.T."/>
            <person name="Henn M.R."/>
            <person name="Birren B.W."/>
            <person name="Taylor J.W."/>
        </authorList>
    </citation>
    <scope>NUCLEOTIDE SEQUENCE [LARGE SCALE GENOMIC DNA]</scope>
    <source>
        <strain evidence="3">UAMH 1704</strain>
    </source>
</reference>
<dbReference type="InterPro" id="IPR019410">
    <property type="entry name" value="Methyltransf_16"/>
</dbReference>
<dbReference type="Gene3D" id="3.40.50.150">
    <property type="entry name" value="Vaccinia Virus protein VP39"/>
    <property type="match status" value="1"/>
</dbReference>
<dbReference type="STRING" id="336963.C4JJ57"/>
<dbReference type="FunCoup" id="C4JJ57">
    <property type="interactions" value="7"/>
</dbReference>
<dbReference type="GO" id="GO:0032991">
    <property type="term" value="C:protein-containing complex"/>
    <property type="evidence" value="ECO:0007669"/>
    <property type="project" value="TreeGrafter"/>
</dbReference>
<dbReference type="KEGG" id="ure:UREG_01664"/>
<dbReference type="PANTHER" id="PTHR14614">
    <property type="entry name" value="HEPATOCELLULAR CARCINOMA-ASSOCIATED ANTIGEN"/>
    <property type="match status" value="1"/>
</dbReference>
<protein>
    <recommendedName>
        <fullName evidence="4">Diaminohydroxyphosphoribosylamino-pyrimidine deaminase</fullName>
    </recommendedName>
</protein>
<gene>
    <name evidence="2" type="ORF">UREG_01664</name>
</gene>
<dbReference type="OMA" id="ACDTIYN"/>
<dbReference type="RefSeq" id="XP_002542148.1">
    <property type="nucleotide sequence ID" value="XM_002542102.1"/>
</dbReference>
<dbReference type="OrthoDB" id="2529286at2759"/>
<evidence type="ECO:0000313" key="3">
    <source>
        <dbReference type="Proteomes" id="UP000002058"/>
    </source>
</evidence>
<feature type="region of interest" description="Disordered" evidence="1">
    <location>
        <begin position="111"/>
        <end position="159"/>
    </location>
</feature>